<dbReference type="GO" id="GO:0006506">
    <property type="term" value="P:GPI anchor biosynthetic process"/>
    <property type="evidence" value="ECO:0007669"/>
    <property type="project" value="TreeGrafter"/>
</dbReference>
<gene>
    <name evidence="3" type="ORF">C7T94_05475</name>
</gene>
<dbReference type="PANTHER" id="PTHR14859:SF15">
    <property type="entry name" value="ENDONUCLEASE_EXONUCLEASE_PHOSPHATASE DOMAIN-CONTAINING PROTEIN"/>
    <property type="match status" value="1"/>
</dbReference>
<dbReference type="Proteomes" id="UP000240912">
    <property type="component" value="Unassembled WGS sequence"/>
</dbReference>
<dbReference type="RefSeq" id="WP_107214275.1">
    <property type="nucleotide sequence ID" value="NZ_KZ686268.1"/>
</dbReference>
<keyword evidence="3" id="KW-0255">Endonuclease</keyword>
<evidence type="ECO:0000259" key="2">
    <source>
        <dbReference type="Pfam" id="PF03372"/>
    </source>
</evidence>
<proteinExistence type="predicted"/>
<dbReference type="InterPro" id="IPR005135">
    <property type="entry name" value="Endo/exonuclease/phosphatase"/>
</dbReference>
<dbReference type="InterPro" id="IPR036691">
    <property type="entry name" value="Endo/exonu/phosph_ase_sf"/>
</dbReference>
<dbReference type="AlphaFoldDB" id="A0A2T3HP20"/>
<evidence type="ECO:0000313" key="3">
    <source>
        <dbReference type="EMBL" id="PST84176.1"/>
    </source>
</evidence>
<dbReference type="GO" id="GO:0004519">
    <property type="term" value="F:endonuclease activity"/>
    <property type="evidence" value="ECO:0007669"/>
    <property type="project" value="UniProtKB-KW"/>
</dbReference>
<accession>A0A2T3HP20</accession>
<keyword evidence="3" id="KW-0378">Hydrolase</keyword>
<dbReference type="OrthoDB" id="635146at2"/>
<reference evidence="3 4" key="1">
    <citation type="submission" date="2018-03" db="EMBL/GenBank/DDBJ databases">
        <authorList>
            <person name="Keele B.F."/>
        </authorList>
    </citation>
    <scope>NUCLEOTIDE SEQUENCE [LARGE SCALE GENOMIC DNA]</scope>
    <source>
        <strain evidence="3 4">YL28-9</strain>
    </source>
</reference>
<keyword evidence="4" id="KW-1185">Reference proteome</keyword>
<name>A0A2T3HP20_9SPHI</name>
<keyword evidence="3" id="KW-0540">Nuclease</keyword>
<dbReference type="InterPro" id="IPR051916">
    <property type="entry name" value="GPI-anchor_lipid_remodeler"/>
</dbReference>
<evidence type="ECO:0000313" key="4">
    <source>
        <dbReference type="Proteomes" id="UP000240912"/>
    </source>
</evidence>
<dbReference type="PANTHER" id="PTHR14859">
    <property type="entry name" value="CALCOFLUOR WHITE HYPERSENSITIVE PROTEIN PRECURSOR"/>
    <property type="match status" value="1"/>
</dbReference>
<comment type="caution">
    <text evidence="3">The sequence shown here is derived from an EMBL/GenBank/DDBJ whole genome shotgun (WGS) entry which is preliminary data.</text>
</comment>
<keyword evidence="1" id="KW-1133">Transmembrane helix</keyword>
<organism evidence="3 4">
    <name type="scientific">Pedobacter yulinensis</name>
    <dbReference type="NCBI Taxonomy" id="2126353"/>
    <lineage>
        <taxon>Bacteria</taxon>
        <taxon>Pseudomonadati</taxon>
        <taxon>Bacteroidota</taxon>
        <taxon>Sphingobacteriia</taxon>
        <taxon>Sphingobacteriales</taxon>
        <taxon>Sphingobacteriaceae</taxon>
        <taxon>Pedobacter</taxon>
    </lineage>
</organism>
<dbReference type="Pfam" id="PF03372">
    <property type="entry name" value="Exo_endo_phos"/>
    <property type="match status" value="1"/>
</dbReference>
<keyword evidence="1" id="KW-0472">Membrane</keyword>
<dbReference type="SUPFAM" id="SSF56219">
    <property type="entry name" value="DNase I-like"/>
    <property type="match status" value="1"/>
</dbReference>
<protein>
    <submittedName>
        <fullName evidence="3">Endonuclease</fullName>
    </submittedName>
</protein>
<dbReference type="GO" id="GO:0016020">
    <property type="term" value="C:membrane"/>
    <property type="evidence" value="ECO:0007669"/>
    <property type="project" value="GOC"/>
</dbReference>
<feature type="transmembrane region" description="Helical" evidence="1">
    <location>
        <begin position="40"/>
        <end position="62"/>
    </location>
</feature>
<feature type="transmembrane region" description="Helical" evidence="1">
    <location>
        <begin position="69"/>
        <end position="90"/>
    </location>
</feature>
<dbReference type="EMBL" id="PYLS01000004">
    <property type="protein sequence ID" value="PST84176.1"/>
    <property type="molecule type" value="Genomic_DNA"/>
</dbReference>
<sequence>MKKRKRLSFLDKCVLLVALIMAVALVLGFSAGSFDPRKHGLIAFFGLAYPYILFVNVVLIAWWVIRAKWFLALATLALIFTGWTTLHATFSFSGNTGQSAKADSSYLRLLTYNVHNFKVYGGETDREIKEKMFRTVIAEAPDVVCFQEFYSRNKGPYNNVDTLKRRLGMRHFYFDASMKNEYESIGLAIFSKYPIRNRGTILFDPANRGNESIFADLQVGKRVLRVYNVHLQSIGFDKDDYDYMDRMTHKIGTELKPSKKILIRLRNAFRKRSEQVDVIKANMAQCRTPFVIAGDFNDTPASYAVTELTRSLNNAFAVQGKGFGKTYNGKFPNFQIDYIACSKALDVKTYRIIEARLSDHFPVRSDLQFRPDSE</sequence>
<dbReference type="Gene3D" id="3.60.10.10">
    <property type="entry name" value="Endonuclease/exonuclease/phosphatase"/>
    <property type="match status" value="1"/>
</dbReference>
<evidence type="ECO:0000256" key="1">
    <source>
        <dbReference type="SAM" id="Phobius"/>
    </source>
</evidence>
<feature type="domain" description="Endonuclease/exonuclease/phosphatase" evidence="2">
    <location>
        <begin position="110"/>
        <end position="360"/>
    </location>
</feature>
<dbReference type="CDD" id="cd09084">
    <property type="entry name" value="EEP-2"/>
    <property type="match status" value="1"/>
</dbReference>
<keyword evidence="1" id="KW-0812">Transmembrane</keyword>